<dbReference type="AlphaFoldDB" id="A0A2T1EGL9"/>
<dbReference type="PANTHER" id="PTHR42770">
    <property type="entry name" value="AMINO ACID TRANSPORTER-RELATED"/>
    <property type="match status" value="1"/>
</dbReference>
<evidence type="ECO:0000259" key="6">
    <source>
        <dbReference type="Pfam" id="PF00324"/>
    </source>
</evidence>
<feature type="transmembrane region" description="Helical" evidence="5">
    <location>
        <begin position="373"/>
        <end position="398"/>
    </location>
</feature>
<dbReference type="RefSeq" id="WP_106255467.1">
    <property type="nucleotide sequence ID" value="NZ_CAWNSW010000125.1"/>
</dbReference>
<dbReference type="Pfam" id="PF00324">
    <property type="entry name" value="AA_permease"/>
    <property type="match status" value="1"/>
</dbReference>
<evidence type="ECO:0000256" key="3">
    <source>
        <dbReference type="ARBA" id="ARBA00022989"/>
    </source>
</evidence>
<feature type="transmembrane region" description="Helical" evidence="5">
    <location>
        <begin position="208"/>
        <end position="225"/>
    </location>
</feature>
<dbReference type="GO" id="GO:0016020">
    <property type="term" value="C:membrane"/>
    <property type="evidence" value="ECO:0007669"/>
    <property type="project" value="UniProtKB-SubCell"/>
</dbReference>
<gene>
    <name evidence="7" type="ORF">C7B82_06325</name>
</gene>
<dbReference type="PANTHER" id="PTHR42770:SF11">
    <property type="entry name" value="INNER MEMBRANE TRANSPORT PROTEIN YBAT"/>
    <property type="match status" value="1"/>
</dbReference>
<evidence type="ECO:0000256" key="1">
    <source>
        <dbReference type="ARBA" id="ARBA00004141"/>
    </source>
</evidence>
<dbReference type="Proteomes" id="UP000239576">
    <property type="component" value="Unassembled WGS sequence"/>
</dbReference>
<dbReference type="EMBL" id="PVWK01000031">
    <property type="protein sequence ID" value="PSB31835.1"/>
    <property type="molecule type" value="Genomic_DNA"/>
</dbReference>
<protein>
    <submittedName>
        <fullName evidence="7">Amino acid permease</fullName>
    </submittedName>
</protein>
<feature type="transmembrane region" description="Helical" evidence="5">
    <location>
        <begin position="97"/>
        <end position="121"/>
    </location>
</feature>
<keyword evidence="2 5" id="KW-0812">Transmembrane</keyword>
<dbReference type="PIRSF" id="PIRSF006060">
    <property type="entry name" value="AA_transporter"/>
    <property type="match status" value="1"/>
</dbReference>
<reference evidence="8" key="1">
    <citation type="submission" date="2018-02" db="EMBL/GenBank/DDBJ databases">
        <authorList>
            <person name="Moore K."/>
            <person name="Momper L."/>
        </authorList>
    </citation>
    <scope>NUCLEOTIDE SEQUENCE [LARGE SCALE GENOMIC DNA]</scope>
    <source>
        <strain evidence="8">ULC18</strain>
    </source>
</reference>
<feature type="transmembrane region" description="Helical" evidence="5">
    <location>
        <begin position="450"/>
        <end position="466"/>
    </location>
</feature>
<keyword evidence="3 5" id="KW-1133">Transmembrane helix</keyword>
<evidence type="ECO:0000256" key="4">
    <source>
        <dbReference type="ARBA" id="ARBA00023136"/>
    </source>
</evidence>
<feature type="transmembrane region" description="Helical" evidence="5">
    <location>
        <begin position="245"/>
        <end position="263"/>
    </location>
</feature>
<dbReference type="InterPro" id="IPR050367">
    <property type="entry name" value="APC_superfamily"/>
</dbReference>
<name>A0A2T1EGL9_9CYAN</name>
<dbReference type="GO" id="GO:0055085">
    <property type="term" value="P:transmembrane transport"/>
    <property type="evidence" value="ECO:0007669"/>
    <property type="project" value="InterPro"/>
</dbReference>
<sequence>MSINLKANNLEVRPSQSGLRPECLSFSEVIAQSIANIAPTLTPTVNAALVFASAGVGTWLTFVFATTGLVFVGININQFARRSASPGSLYAYIARGLGPMAGVITGWALILAYIFTAMAVMCGFANYGEVLLGAVGVNPSTGLAIFLIAVCIGSAWYVAYKDIELSTVVMLATEAASVGLIIILGLIVLAKKGTPIDSAQLTLQGANSGGIVSGLVLAVFSYVGFESATTLGDEAKNPLRTIPRAVIISTVISGLFFIVLSYVEVLGFQGSSIAFNKSDAPLNDLAKFSGVEFFGVLISIGAMISFFACTLASLNAGARIFFSMGRHGIFHNFVGQTHGRNETPHIAVTIAAIVAFIAPTLTIASGAKVLDAYGYFGTVATYGFLVAYILISIAAPVYLHREHQLRITDIIFAVLGIGFMAIPVLGSIGLPGSDLFPVPAAPYNSFPKWFLLYIVIGAAWFLVLRARSPQIIQEMEADIEASHTRFRDMKKV</sequence>
<proteinExistence type="predicted"/>
<evidence type="ECO:0000313" key="8">
    <source>
        <dbReference type="Proteomes" id="UP000239576"/>
    </source>
</evidence>
<dbReference type="Gene3D" id="1.20.1740.10">
    <property type="entry name" value="Amino acid/polyamine transporter I"/>
    <property type="match status" value="1"/>
</dbReference>
<dbReference type="OrthoDB" id="9804700at2"/>
<keyword evidence="4 5" id="KW-0472">Membrane</keyword>
<dbReference type="InterPro" id="IPR004841">
    <property type="entry name" value="AA-permease/SLC12A_dom"/>
</dbReference>
<evidence type="ECO:0000256" key="5">
    <source>
        <dbReference type="SAM" id="Phobius"/>
    </source>
</evidence>
<feature type="transmembrane region" description="Helical" evidence="5">
    <location>
        <begin position="410"/>
        <end position="430"/>
    </location>
</feature>
<feature type="transmembrane region" description="Helical" evidence="5">
    <location>
        <begin position="293"/>
        <end position="314"/>
    </location>
</feature>
<keyword evidence="8" id="KW-1185">Reference proteome</keyword>
<feature type="transmembrane region" description="Helical" evidence="5">
    <location>
        <begin position="346"/>
        <end position="367"/>
    </location>
</feature>
<accession>A0A2T1EGL9</accession>
<reference evidence="7 8" key="2">
    <citation type="submission" date="2018-03" db="EMBL/GenBank/DDBJ databases">
        <title>The ancient ancestry and fast evolution of plastids.</title>
        <authorList>
            <person name="Moore K.R."/>
            <person name="Magnabosco C."/>
            <person name="Momper L."/>
            <person name="Gold D.A."/>
            <person name="Bosak T."/>
            <person name="Fournier G.P."/>
        </authorList>
    </citation>
    <scope>NUCLEOTIDE SEQUENCE [LARGE SCALE GENOMIC DNA]</scope>
    <source>
        <strain evidence="7 8">ULC18</strain>
    </source>
</reference>
<evidence type="ECO:0000256" key="2">
    <source>
        <dbReference type="ARBA" id="ARBA00022692"/>
    </source>
</evidence>
<comment type="caution">
    <text evidence="7">The sequence shown here is derived from an EMBL/GenBank/DDBJ whole genome shotgun (WGS) entry which is preliminary data.</text>
</comment>
<feature type="domain" description="Amino acid permease/ SLC12A" evidence="6">
    <location>
        <begin position="29"/>
        <end position="461"/>
    </location>
</feature>
<comment type="subcellular location">
    <subcellularLocation>
        <location evidence="1">Membrane</location>
        <topology evidence="1">Multi-pass membrane protein</topology>
    </subcellularLocation>
</comment>
<feature type="transmembrane region" description="Helical" evidence="5">
    <location>
        <begin position="167"/>
        <end position="188"/>
    </location>
</feature>
<feature type="transmembrane region" description="Helical" evidence="5">
    <location>
        <begin position="141"/>
        <end position="160"/>
    </location>
</feature>
<feature type="transmembrane region" description="Helical" evidence="5">
    <location>
        <begin position="49"/>
        <end position="76"/>
    </location>
</feature>
<organism evidence="7 8">
    <name type="scientific">Stenomitos frigidus ULC18</name>
    <dbReference type="NCBI Taxonomy" id="2107698"/>
    <lineage>
        <taxon>Bacteria</taxon>
        <taxon>Bacillati</taxon>
        <taxon>Cyanobacteriota</taxon>
        <taxon>Cyanophyceae</taxon>
        <taxon>Leptolyngbyales</taxon>
        <taxon>Leptolyngbyaceae</taxon>
        <taxon>Stenomitos</taxon>
    </lineage>
</organism>
<evidence type="ECO:0000313" key="7">
    <source>
        <dbReference type="EMBL" id="PSB31835.1"/>
    </source>
</evidence>